<accession>A0A1L9T690</accession>
<dbReference type="AlphaFoldDB" id="A0A1L9T690"/>
<gene>
    <name evidence="4" type="ORF">ASPSYDRAFT_49891</name>
</gene>
<organism evidence="4 5">
    <name type="scientific">Aspergillus sydowii CBS 593.65</name>
    <dbReference type="NCBI Taxonomy" id="1036612"/>
    <lineage>
        <taxon>Eukaryota</taxon>
        <taxon>Fungi</taxon>
        <taxon>Dikarya</taxon>
        <taxon>Ascomycota</taxon>
        <taxon>Pezizomycotina</taxon>
        <taxon>Eurotiomycetes</taxon>
        <taxon>Eurotiomycetidae</taxon>
        <taxon>Eurotiales</taxon>
        <taxon>Aspergillaceae</taxon>
        <taxon>Aspergillus</taxon>
        <taxon>Aspergillus subgen. Nidulantes</taxon>
    </lineage>
</organism>
<dbReference type="GO" id="GO:0045944">
    <property type="term" value="P:positive regulation of transcription by RNA polymerase II"/>
    <property type="evidence" value="ECO:0007669"/>
    <property type="project" value="TreeGrafter"/>
</dbReference>
<keyword evidence="2" id="KW-0539">Nucleus</keyword>
<dbReference type="PANTHER" id="PTHR37534:SF47">
    <property type="entry name" value="ZN(2)-C6 FUNGAL-TYPE DOMAIN-CONTAINING PROTEIN"/>
    <property type="match status" value="1"/>
</dbReference>
<dbReference type="OrthoDB" id="4460180at2759"/>
<name>A0A1L9T690_9EURO</name>
<dbReference type="GO" id="GO:0003700">
    <property type="term" value="F:DNA-binding transcription factor activity"/>
    <property type="evidence" value="ECO:0007669"/>
    <property type="project" value="TreeGrafter"/>
</dbReference>
<dbReference type="VEuPathDB" id="FungiDB:ASPSYDRAFT_49891"/>
<evidence type="ECO:0000256" key="2">
    <source>
        <dbReference type="ARBA" id="ARBA00023242"/>
    </source>
</evidence>
<dbReference type="Proteomes" id="UP000184356">
    <property type="component" value="Unassembled WGS sequence"/>
</dbReference>
<dbReference type="GO" id="GO:0000976">
    <property type="term" value="F:transcription cis-regulatory region binding"/>
    <property type="evidence" value="ECO:0007669"/>
    <property type="project" value="TreeGrafter"/>
</dbReference>
<dbReference type="EMBL" id="KV878594">
    <property type="protein sequence ID" value="OJJ54803.1"/>
    <property type="molecule type" value="Genomic_DNA"/>
</dbReference>
<dbReference type="Pfam" id="PF11951">
    <property type="entry name" value="Fungal_trans_2"/>
    <property type="match status" value="1"/>
</dbReference>
<comment type="subcellular location">
    <subcellularLocation>
        <location evidence="1">Nucleus</location>
    </subcellularLocation>
</comment>
<feature type="region of interest" description="Disordered" evidence="3">
    <location>
        <begin position="1"/>
        <end position="37"/>
    </location>
</feature>
<evidence type="ECO:0000313" key="4">
    <source>
        <dbReference type="EMBL" id="OJJ54803.1"/>
    </source>
</evidence>
<feature type="compositionally biased region" description="Polar residues" evidence="3">
    <location>
        <begin position="27"/>
        <end position="37"/>
    </location>
</feature>
<evidence type="ECO:0000256" key="1">
    <source>
        <dbReference type="ARBA" id="ARBA00004123"/>
    </source>
</evidence>
<proteinExistence type="predicted"/>
<reference evidence="5" key="1">
    <citation type="journal article" date="2017" name="Genome Biol.">
        <title>Comparative genomics reveals high biological diversity and specific adaptations in the industrially and medically important fungal genus Aspergillus.</title>
        <authorList>
            <person name="de Vries R.P."/>
            <person name="Riley R."/>
            <person name="Wiebenga A."/>
            <person name="Aguilar-Osorio G."/>
            <person name="Amillis S."/>
            <person name="Uchima C.A."/>
            <person name="Anderluh G."/>
            <person name="Asadollahi M."/>
            <person name="Askin M."/>
            <person name="Barry K."/>
            <person name="Battaglia E."/>
            <person name="Bayram O."/>
            <person name="Benocci T."/>
            <person name="Braus-Stromeyer S.A."/>
            <person name="Caldana C."/>
            <person name="Canovas D."/>
            <person name="Cerqueira G.C."/>
            <person name="Chen F."/>
            <person name="Chen W."/>
            <person name="Choi C."/>
            <person name="Clum A."/>
            <person name="Dos Santos R.A."/>
            <person name="Damasio A.R."/>
            <person name="Diallinas G."/>
            <person name="Emri T."/>
            <person name="Fekete E."/>
            <person name="Flipphi M."/>
            <person name="Freyberg S."/>
            <person name="Gallo A."/>
            <person name="Gournas C."/>
            <person name="Habgood R."/>
            <person name="Hainaut M."/>
            <person name="Harispe M.L."/>
            <person name="Henrissat B."/>
            <person name="Hilden K.S."/>
            <person name="Hope R."/>
            <person name="Hossain A."/>
            <person name="Karabika E."/>
            <person name="Karaffa L."/>
            <person name="Karanyi Z."/>
            <person name="Krasevec N."/>
            <person name="Kuo A."/>
            <person name="Kusch H."/>
            <person name="LaButti K."/>
            <person name="Lagendijk E.L."/>
            <person name="Lapidus A."/>
            <person name="Levasseur A."/>
            <person name="Lindquist E."/>
            <person name="Lipzen A."/>
            <person name="Logrieco A.F."/>
            <person name="MacCabe A."/>
            <person name="Maekelae M.R."/>
            <person name="Malavazi I."/>
            <person name="Melin P."/>
            <person name="Meyer V."/>
            <person name="Mielnichuk N."/>
            <person name="Miskei M."/>
            <person name="Molnar A.P."/>
            <person name="Mule G."/>
            <person name="Ngan C.Y."/>
            <person name="Orejas M."/>
            <person name="Orosz E."/>
            <person name="Ouedraogo J.P."/>
            <person name="Overkamp K.M."/>
            <person name="Park H.-S."/>
            <person name="Perrone G."/>
            <person name="Piumi F."/>
            <person name="Punt P.J."/>
            <person name="Ram A.F."/>
            <person name="Ramon A."/>
            <person name="Rauscher S."/>
            <person name="Record E."/>
            <person name="Riano-Pachon D.M."/>
            <person name="Robert V."/>
            <person name="Roehrig J."/>
            <person name="Ruller R."/>
            <person name="Salamov A."/>
            <person name="Salih N.S."/>
            <person name="Samson R.A."/>
            <person name="Sandor E."/>
            <person name="Sanguinetti M."/>
            <person name="Schuetze T."/>
            <person name="Sepcic K."/>
            <person name="Shelest E."/>
            <person name="Sherlock G."/>
            <person name="Sophianopoulou V."/>
            <person name="Squina F.M."/>
            <person name="Sun H."/>
            <person name="Susca A."/>
            <person name="Todd R.B."/>
            <person name="Tsang A."/>
            <person name="Unkles S.E."/>
            <person name="van de Wiele N."/>
            <person name="van Rossen-Uffink D."/>
            <person name="Oliveira J.V."/>
            <person name="Vesth T.C."/>
            <person name="Visser J."/>
            <person name="Yu J.-H."/>
            <person name="Zhou M."/>
            <person name="Andersen M.R."/>
            <person name="Archer D.B."/>
            <person name="Baker S.E."/>
            <person name="Benoit I."/>
            <person name="Brakhage A.A."/>
            <person name="Braus G.H."/>
            <person name="Fischer R."/>
            <person name="Frisvad J.C."/>
            <person name="Goldman G.H."/>
            <person name="Houbraken J."/>
            <person name="Oakley B."/>
            <person name="Pocsi I."/>
            <person name="Scazzocchio C."/>
            <person name="Seiboth B."/>
            <person name="vanKuyk P.A."/>
            <person name="Wortman J."/>
            <person name="Dyer P.S."/>
            <person name="Grigoriev I.V."/>
        </authorList>
    </citation>
    <scope>NUCLEOTIDE SEQUENCE [LARGE SCALE GENOMIC DNA]</scope>
    <source>
        <strain evidence="5">CBS 593.65</strain>
    </source>
</reference>
<evidence type="ECO:0000313" key="5">
    <source>
        <dbReference type="Proteomes" id="UP000184356"/>
    </source>
</evidence>
<dbReference type="GO" id="GO:0005634">
    <property type="term" value="C:nucleus"/>
    <property type="evidence" value="ECO:0007669"/>
    <property type="project" value="UniProtKB-SubCell"/>
</dbReference>
<keyword evidence="5" id="KW-1185">Reference proteome</keyword>
<dbReference type="PANTHER" id="PTHR37534">
    <property type="entry name" value="TRANSCRIPTIONAL ACTIVATOR PROTEIN UGA3"/>
    <property type="match status" value="1"/>
</dbReference>
<protein>
    <recommendedName>
        <fullName evidence="6">Transcription factor domain-containing protein</fullName>
    </recommendedName>
</protein>
<dbReference type="InterPro" id="IPR021858">
    <property type="entry name" value="Fun_TF"/>
</dbReference>
<dbReference type="GeneID" id="63764031"/>
<dbReference type="RefSeq" id="XP_040698609.1">
    <property type="nucleotide sequence ID" value="XM_040847958.1"/>
</dbReference>
<evidence type="ECO:0008006" key="6">
    <source>
        <dbReference type="Google" id="ProtNLM"/>
    </source>
</evidence>
<sequence>MFMPPDEQPDLPPPIGSLGSVGAAHNSAETGGNVQDSQSWLLPTDKPYNMGSSLPEHGAFSWQGQLDACDDSPENIGSVFIHRICEALCISEAPCGNPWRQIVWPLAQQHLALYHAVAAMTCFNGLPRLRAEGLKHLETSIQKLSTSHSQQTNMSPEVTATTLLVLAMAQTWYYPRSYNGTIHLKKARGLIQALFTNFAAQPPDELPNLRFLANTWMYMDVLTRITCPNDQSGDLDLVVDLTFSSSNPEVEPDAHIDPLMGCANTLFPLIGRVADLVARVRRSPQKTNSPTIVSIGTELMAAIDCWTPSLSLSDQPANTEETARATPATSDLVQTANAYKWATLLLLYQTVPELPFRLSYAGIARKVLVYIATVPLSSKAVFFPIFPLMVAGCEVTDAEDRLWVRNRWHSLSSLNSSGIADRCLELTMEVWGRRDGAAFQPFPSRKPSAVSSEVEFELNREALIKSEMHWLSVMRDWGWEVMLG</sequence>
<evidence type="ECO:0000256" key="3">
    <source>
        <dbReference type="SAM" id="MobiDB-lite"/>
    </source>
</evidence>
<dbReference type="STRING" id="1036612.A0A1L9T690"/>